<comment type="cofactor">
    <cofactor evidence="5">
        <name>Mg(2+)</name>
        <dbReference type="ChEBI" id="CHEBI:18420"/>
    </cofactor>
</comment>
<dbReference type="Proteomes" id="UP000177027">
    <property type="component" value="Unassembled WGS sequence"/>
</dbReference>
<dbReference type="InterPro" id="IPR027408">
    <property type="entry name" value="PNPase/RNase_PH_dom_sf"/>
</dbReference>
<dbReference type="CDD" id="cd11364">
    <property type="entry name" value="RNase_PH_PNPase_2"/>
    <property type="match status" value="1"/>
</dbReference>
<dbReference type="GO" id="GO:0003723">
    <property type="term" value="F:RNA binding"/>
    <property type="evidence" value="ECO:0007669"/>
    <property type="project" value="UniProtKB-UniRule"/>
</dbReference>
<reference evidence="8 9" key="1">
    <citation type="journal article" date="2016" name="Nat. Commun.">
        <title>Thousands of microbial genomes shed light on interconnected biogeochemical processes in an aquifer system.</title>
        <authorList>
            <person name="Anantharaman K."/>
            <person name="Brown C.T."/>
            <person name="Hug L.A."/>
            <person name="Sharon I."/>
            <person name="Castelle C.J."/>
            <person name="Probst A.J."/>
            <person name="Thomas B.C."/>
            <person name="Singh A."/>
            <person name="Wilkins M.J."/>
            <person name="Karaoz U."/>
            <person name="Brodie E.L."/>
            <person name="Williams K.H."/>
            <person name="Hubbard S.S."/>
            <person name="Banfield J.F."/>
        </authorList>
    </citation>
    <scope>NUCLEOTIDE SEQUENCE [LARGE SCALE GENOMIC DNA]</scope>
</reference>
<feature type="domain" description="S1 motif" evidence="7">
    <location>
        <begin position="624"/>
        <end position="692"/>
    </location>
</feature>
<dbReference type="PROSITE" id="PS50126">
    <property type="entry name" value="S1"/>
    <property type="match status" value="1"/>
</dbReference>
<dbReference type="Pfam" id="PF01138">
    <property type="entry name" value="RNase_PH"/>
    <property type="match status" value="2"/>
</dbReference>
<evidence type="ECO:0000313" key="9">
    <source>
        <dbReference type="Proteomes" id="UP000177027"/>
    </source>
</evidence>
<dbReference type="GO" id="GO:0006396">
    <property type="term" value="P:RNA processing"/>
    <property type="evidence" value="ECO:0007669"/>
    <property type="project" value="InterPro"/>
</dbReference>
<dbReference type="SUPFAM" id="SSF54791">
    <property type="entry name" value="Eukaryotic type KH-domain (KH-domain type I)"/>
    <property type="match status" value="1"/>
</dbReference>
<dbReference type="InterPro" id="IPR036456">
    <property type="entry name" value="PNPase_PH_RNA-bd_sf"/>
</dbReference>
<organism evidence="8 9">
    <name type="scientific">Candidatus Roizmanbacteria bacterium RIFCSPHIGHO2_02_FULL_40_9</name>
    <dbReference type="NCBI Taxonomy" id="1802042"/>
    <lineage>
        <taxon>Bacteria</taxon>
        <taxon>Candidatus Roizmaniibacteriota</taxon>
    </lineage>
</organism>
<comment type="catalytic activity">
    <reaction evidence="5">
        <text>RNA(n+1) + phosphate = RNA(n) + a ribonucleoside 5'-diphosphate</text>
        <dbReference type="Rhea" id="RHEA:22096"/>
        <dbReference type="Rhea" id="RHEA-COMP:14527"/>
        <dbReference type="Rhea" id="RHEA-COMP:17342"/>
        <dbReference type="ChEBI" id="CHEBI:43474"/>
        <dbReference type="ChEBI" id="CHEBI:57930"/>
        <dbReference type="ChEBI" id="CHEBI:140395"/>
        <dbReference type="EC" id="2.7.7.8"/>
    </reaction>
</comment>
<gene>
    <name evidence="5" type="primary">pnp</name>
    <name evidence="8" type="ORF">A3D06_01325</name>
</gene>
<dbReference type="EC" id="2.7.7.8" evidence="5"/>
<dbReference type="InterPro" id="IPR012162">
    <property type="entry name" value="PNPase"/>
</dbReference>
<keyword evidence="5" id="KW-0963">Cytoplasm</keyword>
<dbReference type="InterPro" id="IPR004088">
    <property type="entry name" value="KH_dom_type_1"/>
</dbReference>
<dbReference type="AlphaFoldDB" id="A0A1F7HCC1"/>
<dbReference type="Gene3D" id="2.40.50.140">
    <property type="entry name" value="Nucleic acid-binding proteins"/>
    <property type="match status" value="1"/>
</dbReference>
<comment type="function">
    <text evidence="5">Involved in mRNA degradation. Catalyzes the phosphorolysis of single-stranded polyribonucleotides processively in the 3'- to 5'-direction.</text>
</comment>
<dbReference type="Gene3D" id="3.30.230.70">
    <property type="entry name" value="GHMP Kinase, N-terminal domain"/>
    <property type="match status" value="2"/>
</dbReference>
<dbReference type="Pfam" id="PF00575">
    <property type="entry name" value="S1"/>
    <property type="match status" value="1"/>
</dbReference>
<dbReference type="PROSITE" id="PS50084">
    <property type="entry name" value="KH_TYPE_1"/>
    <property type="match status" value="1"/>
</dbReference>
<dbReference type="SUPFAM" id="SSF54211">
    <property type="entry name" value="Ribosomal protein S5 domain 2-like"/>
    <property type="match status" value="2"/>
</dbReference>
<dbReference type="FunFam" id="3.30.230.70:FF:000001">
    <property type="entry name" value="Polyribonucleotide nucleotidyltransferase"/>
    <property type="match status" value="1"/>
</dbReference>
<dbReference type="SUPFAM" id="SSF50249">
    <property type="entry name" value="Nucleic acid-binding proteins"/>
    <property type="match status" value="1"/>
</dbReference>
<keyword evidence="2 5" id="KW-0808">Transferase</keyword>
<keyword evidence="3 5" id="KW-0548">Nucleotidyltransferase</keyword>
<keyword evidence="4 5" id="KW-0694">RNA-binding</keyword>
<dbReference type="InterPro" id="IPR004087">
    <property type="entry name" value="KH_dom"/>
</dbReference>
<evidence type="ECO:0000256" key="2">
    <source>
        <dbReference type="ARBA" id="ARBA00022679"/>
    </source>
</evidence>
<keyword evidence="5" id="KW-0479">Metal-binding</keyword>
<feature type="binding site" evidence="5">
    <location>
        <position position="494"/>
    </location>
    <ligand>
        <name>Mg(2+)</name>
        <dbReference type="ChEBI" id="CHEBI:18420"/>
    </ligand>
</feature>
<dbReference type="InterPro" id="IPR015847">
    <property type="entry name" value="ExoRNase_PH_dom2"/>
</dbReference>
<evidence type="ECO:0000256" key="3">
    <source>
        <dbReference type="ARBA" id="ARBA00022695"/>
    </source>
</evidence>
<dbReference type="InterPro" id="IPR036345">
    <property type="entry name" value="ExoRNase_PH_dom2_sf"/>
</dbReference>
<dbReference type="Pfam" id="PF03725">
    <property type="entry name" value="RNase_PH_C"/>
    <property type="match status" value="1"/>
</dbReference>
<dbReference type="NCBIfam" id="TIGR03591">
    <property type="entry name" value="polynuc_phos"/>
    <property type="match status" value="1"/>
</dbReference>
<accession>A0A1F7HCC1</accession>
<dbReference type="CDD" id="cd02393">
    <property type="entry name" value="KH-I_PNPase"/>
    <property type="match status" value="1"/>
</dbReference>
<dbReference type="GO" id="GO:0000287">
    <property type="term" value="F:magnesium ion binding"/>
    <property type="evidence" value="ECO:0007669"/>
    <property type="project" value="UniProtKB-UniRule"/>
</dbReference>
<dbReference type="SMART" id="SM00322">
    <property type="entry name" value="KH"/>
    <property type="match status" value="1"/>
</dbReference>
<evidence type="ECO:0000259" key="7">
    <source>
        <dbReference type="PROSITE" id="PS50126"/>
    </source>
</evidence>
<protein>
    <recommendedName>
        <fullName evidence="5">Polyribonucleotide nucleotidyltransferase</fullName>
        <ecNumber evidence="5">2.7.7.8</ecNumber>
    </recommendedName>
    <alternativeName>
        <fullName evidence="5">Polynucleotide phosphorylase</fullName>
        <shortName evidence="5">PNPase</shortName>
    </alternativeName>
</protein>
<keyword evidence="5" id="KW-0460">Magnesium</keyword>
<evidence type="ECO:0000256" key="6">
    <source>
        <dbReference type="SAM" id="Coils"/>
    </source>
</evidence>
<feature type="coiled-coil region" evidence="6">
    <location>
        <begin position="222"/>
        <end position="270"/>
    </location>
</feature>
<dbReference type="InterPro" id="IPR003029">
    <property type="entry name" value="S1_domain"/>
</dbReference>
<dbReference type="GO" id="GO:0000175">
    <property type="term" value="F:3'-5'-RNA exonuclease activity"/>
    <property type="evidence" value="ECO:0007669"/>
    <property type="project" value="TreeGrafter"/>
</dbReference>
<dbReference type="InterPro" id="IPR036612">
    <property type="entry name" value="KH_dom_type_1_sf"/>
</dbReference>
<dbReference type="GO" id="GO:0004654">
    <property type="term" value="F:polyribonucleotide nucleotidyltransferase activity"/>
    <property type="evidence" value="ECO:0007669"/>
    <property type="project" value="UniProtKB-UniRule"/>
</dbReference>
<dbReference type="PANTHER" id="PTHR11252:SF0">
    <property type="entry name" value="POLYRIBONUCLEOTIDE NUCLEOTIDYLTRANSFERASE 1, MITOCHONDRIAL"/>
    <property type="match status" value="1"/>
</dbReference>
<dbReference type="SMART" id="SM00316">
    <property type="entry name" value="S1"/>
    <property type="match status" value="1"/>
</dbReference>
<evidence type="ECO:0000256" key="1">
    <source>
        <dbReference type="ARBA" id="ARBA00007404"/>
    </source>
</evidence>
<comment type="similarity">
    <text evidence="1 5">Belongs to the polyribonucleotide nucleotidyltransferase family.</text>
</comment>
<dbReference type="SUPFAM" id="SSF46915">
    <property type="entry name" value="Polynucleotide phosphorylase/guanosine pentaphosphate synthase (PNPase/GPSI), domain 3"/>
    <property type="match status" value="1"/>
</dbReference>
<dbReference type="PIRSF" id="PIRSF005499">
    <property type="entry name" value="PNPase"/>
    <property type="match status" value="1"/>
</dbReference>
<name>A0A1F7HCC1_9BACT</name>
<dbReference type="GO" id="GO:0006402">
    <property type="term" value="P:mRNA catabolic process"/>
    <property type="evidence" value="ECO:0007669"/>
    <property type="project" value="UniProtKB-UniRule"/>
</dbReference>
<sequence>MFKTIERSVMIGDKKLTLQIGKLALKCEVSIFGRMGDTCILTTICTGGERDLGYFPLSVEYVEKLYAGGRIKGSRWVKREGRPSDDAVLKGRVIDRSIRPLFPKEYKKEVQIITTLLSVDGENAPDMLAAITVSAGLHISSIPWNGPISTIRVGYVKENGDDCFVVNPADDVQAYSKLNLVVSSTADKVVMIETEAEEVSEDIILQGIEVAKDENKKIITFIEALKKEIGKKKEEVQKNDDLDAIKHLLIKEYSKEIEILKEKKGTEDEDASETMSQLVSTIYEIHPEYDKRTISEAIEAQIFARIKEAVLVEGKRFDGRGFDEIRPLFAEVGVLPRTHGSAIFQRGMTQVMSIATLGGTSLEQLIESPEGEESKRYIHHYCSPPYSYGDTGRVGWPGRREIGHGALAEKALEPVLPSREDFPYAIRVVSEIMSSNGSTSMASTCGSSLALMDAGVPIKEAVAGISIGLVWESDEKYVLLTDIAGIEDFAGHMDFKVAGTKNGVTAIQLDVKNNGLTQKMIKETFVKALEARKKIFKVMSEIITKSRSDISKYAPKVVLLDPPQDKIGDIIGPGGKNIKKIIAMTNTDINISDDGKVSISGIDREGVQRAVEAVQSVYREVKVGETFEGKIVRILPIGAMVEYLPGRDGLIHISKLSKTFVKDPRDVVSIGQTVKVKVFQIDAQGRINLAIDEN</sequence>
<dbReference type="InterPro" id="IPR012340">
    <property type="entry name" value="NA-bd_OB-fold"/>
</dbReference>
<dbReference type="InterPro" id="IPR020568">
    <property type="entry name" value="Ribosomal_Su5_D2-typ_SF"/>
</dbReference>
<evidence type="ECO:0000256" key="4">
    <source>
        <dbReference type="ARBA" id="ARBA00022884"/>
    </source>
</evidence>
<keyword evidence="6" id="KW-0175">Coiled coil</keyword>
<dbReference type="Gene3D" id="3.30.1370.10">
    <property type="entry name" value="K Homology domain, type 1"/>
    <property type="match status" value="1"/>
</dbReference>
<comment type="caution">
    <text evidence="8">The sequence shown here is derived from an EMBL/GenBank/DDBJ whole genome shotgun (WGS) entry which is preliminary data.</text>
</comment>
<evidence type="ECO:0000313" key="8">
    <source>
        <dbReference type="EMBL" id="OGK28703.1"/>
    </source>
</evidence>
<dbReference type="InterPro" id="IPR001247">
    <property type="entry name" value="ExoRNase_PH_dom1"/>
</dbReference>
<dbReference type="PANTHER" id="PTHR11252">
    <property type="entry name" value="POLYRIBONUCLEOTIDE NUCLEOTIDYLTRANSFERASE"/>
    <property type="match status" value="1"/>
</dbReference>
<evidence type="ECO:0000256" key="5">
    <source>
        <dbReference type="HAMAP-Rule" id="MF_01595"/>
    </source>
</evidence>
<dbReference type="FunFam" id="3.30.1370.10:FF:000001">
    <property type="entry name" value="Polyribonucleotide nucleotidyltransferase"/>
    <property type="match status" value="1"/>
</dbReference>
<dbReference type="Pfam" id="PF00013">
    <property type="entry name" value="KH_1"/>
    <property type="match status" value="1"/>
</dbReference>
<dbReference type="EMBL" id="MFZS01000032">
    <property type="protein sequence ID" value="OGK28703.1"/>
    <property type="molecule type" value="Genomic_DNA"/>
</dbReference>
<comment type="subcellular location">
    <subcellularLocation>
        <location evidence="5">Cytoplasm</location>
    </subcellularLocation>
</comment>
<dbReference type="HAMAP" id="MF_01595">
    <property type="entry name" value="PNPase"/>
    <property type="match status" value="1"/>
</dbReference>
<dbReference type="SUPFAM" id="SSF55666">
    <property type="entry name" value="Ribonuclease PH domain 2-like"/>
    <property type="match status" value="2"/>
</dbReference>
<proteinExistence type="inferred from homology"/>
<dbReference type="GO" id="GO:0005829">
    <property type="term" value="C:cytosol"/>
    <property type="evidence" value="ECO:0007669"/>
    <property type="project" value="TreeGrafter"/>
</dbReference>
<dbReference type="NCBIfam" id="NF008805">
    <property type="entry name" value="PRK11824.1"/>
    <property type="match status" value="1"/>
</dbReference>
<feature type="binding site" evidence="5">
    <location>
        <position position="488"/>
    </location>
    <ligand>
        <name>Mg(2+)</name>
        <dbReference type="ChEBI" id="CHEBI:18420"/>
    </ligand>
</feature>